<dbReference type="CDD" id="cd02209">
    <property type="entry name" value="cupin_XRE_C"/>
    <property type="match status" value="1"/>
</dbReference>
<dbReference type="GO" id="GO:0003677">
    <property type="term" value="F:DNA binding"/>
    <property type="evidence" value="ECO:0007669"/>
    <property type="project" value="UniProtKB-KW"/>
</dbReference>
<evidence type="ECO:0000313" key="4">
    <source>
        <dbReference type="Proteomes" id="UP000297643"/>
    </source>
</evidence>
<dbReference type="SMART" id="SM00530">
    <property type="entry name" value="HTH_XRE"/>
    <property type="match status" value="1"/>
</dbReference>
<keyword evidence="4" id="KW-1185">Reference proteome</keyword>
<organism evidence="3 4">
    <name type="scientific">Cryobacterium mannosilyticum</name>
    <dbReference type="NCBI Taxonomy" id="1259190"/>
    <lineage>
        <taxon>Bacteria</taxon>
        <taxon>Bacillati</taxon>
        <taxon>Actinomycetota</taxon>
        <taxon>Actinomycetes</taxon>
        <taxon>Micrococcales</taxon>
        <taxon>Microbacteriaceae</taxon>
        <taxon>Cryobacterium</taxon>
    </lineage>
</organism>
<dbReference type="Proteomes" id="UP000297643">
    <property type="component" value="Unassembled WGS sequence"/>
</dbReference>
<gene>
    <name evidence="3" type="ORF">E3O32_06140</name>
</gene>
<comment type="caution">
    <text evidence="3">The sequence shown here is derived from an EMBL/GenBank/DDBJ whole genome shotgun (WGS) entry which is preliminary data.</text>
</comment>
<dbReference type="PROSITE" id="PS50943">
    <property type="entry name" value="HTH_CROC1"/>
    <property type="match status" value="1"/>
</dbReference>
<dbReference type="AlphaFoldDB" id="A0A4R8WAZ7"/>
<dbReference type="InterPro" id="IPR001387">
    <property type="entry name" value="Cro/C1-type_HTH"/>
</dbReference>
<dbReference type="SUPFAM" id="SSF47413">
    <property type="entry name" value="lambda repressor-like DNA-binding domains"/>
    <property type="match status" value="1"/>
</dbReference>
<evidence type="ECO:0000256" key="1">
    <source>
        <dbReference type="ARBA" id="ARBA00023125"/>
    </source>
</evidence>
<reference evidence="3 4" key="1">
    <citation type="submission" date="2019-03" db="EMBL/GenBank/DDBJ databases">
        <title>Genomics of glacier-inhabiting Cryobacterium strains.</title>
        <authorList>
            <person name="Liu Q."/>
            <person name="Xin Y.-H."/>
        </authorList>
    </citation>
    <scope>NUCLEOTIDE SEQUENCE [LARGE SCALE GENOMIC DNA]</scope>
    <source>
        <strain evidence="3 4">RHLT2-21</strain>
    </source>
</reference>
<dbReference type="PANTHER" id="PTHR46797:SF2">
    <property type="entry name" value="TRANSCRIPTIONAL REGULATOR"/>
    <property type="match status" value="1"/>
</dbReference>
<dbReference type="CDD" id="cd00093">
    <property type="entry name" value="HTH_XRE"/>
    <property type="match status" value="1"/>
</dbReference>
<proteinExistence type="predicted"/>
<dbReference type="PANTHER" id="PTHR46797">
    <property type="entry name" value="HTH-TYPE TRANSCRIPTIONAL REGULATOR"/>
    <property type="match status" value="1"/>
</dbReference>
<dbReference type="Gene3D" id="2.60.120.10">
    <property type="entry name" value="Jelly Rolls"/>
    <property type="match status" value="1"/>
</dbReference>
<dbReference type="InterPro" id="IPR014710">
    <property type="entry name" value="RmlC-like_jellyroll"/>
</dbReference>
<dbReference type="Pfam" id="PF07883">
    <property type="entry name" value="Cupin_2"/>
    <property type="match status" value="1"/>
</dbReference>
<name>A0A4R8WAZ7_9MICO</name>
<dbReference type="GO" id="GO:0003700">
    <property type="term" value="F:DNA-binding transcription factor activity"/>
    <property type="evidence" value="ECO:0007669"/>
    <property type="project" value="TreeGrafter"/>
</dbReference>
<dbReference type="SUPFAM" id="SSF51182">
    <property type="entry name" value="RmlC-like cupins"/>
    <property type="match status" value="1"/>
</dbReference>
<dbReference type="GO" id="GO:0005829">
    <property type="term" value="C:cytosol"/>
    <property type="evidence" value="ECO:0007669"/>
    <property type="project" value="TreeGrafter"/>
</dbReference>
<dbReference type="InterPro" id="IPR013096">
    <property type="entry name" value="Cupin_2"/>
</dbReference>
<dbReference type="EMBL" id="SOFM01000016">
    <property type="protein sequence ID" value="TFC05260.1"/>
    <property type="molecule type" value="Genomic_DNA"/>
</dbReference>
<keyword evidence="1" id="KW-0238">DNA-binding</keyword>
<dbReference type="Pfam" id="PF13560">
    <property type="entry name" value="HTH_31"/>
    <property type="match status" value="1"/>
</dbReference>
<evidence type="ECO:0000313" key="3">
    <source>
        <dbReference type="EMBL" id="TFC05260.1"/>
    </source>
</evidence>
<dbReference type="Gene3D" id="1.10.260.40">
    <property type="entry name" value="lambda repressor-like DNA-binding domains"/>
    <property type="match status" value="1"/>
</dbReference>
<evidence type="ECO:0000259" key="2">
    <source>
        <dbReference type="PROSITE" id="PS50943"/>
    </source>
</evidence>
<dbReference type="InterPro" id="IPR050807">
    <property type="entry name" value="TransReg_Diox_bact_type"/>
</dbReference>
<dbReference type="InterPro" id="IPR011051">
    <property type="entry name" value="RmlC_Cupin_sf"/>
</dbReference>
<dbReference type="RefSeq" id="WP_134507665.1">
    <property type="nucleotide sequence ID" value="NZ_SOFM01000016.1"/>
</dbReference>
<dbReference type="InterPro" id="IPR010982">
    <property type="entry name" value="Lambda_DNA-bd_dom_sf"/>
</dbReference>
<feature type="domain" description="HTH cro/C1-type" evidence="2">
    <location>
        <begin position="11"/>
        <end position="65"/>
    </location>
</feature>
<sequence length="182" mass="19214">MARQVPIGARLRAARLGKGLTLEAVATSAGITQGFVSRLERDQVSPSVATLVAICDAVGLRVGELFEAPPTQIVRAGHGSPINFGGRGATESLLTPGNQSQVEVIRSVIDPGGSAGLDLYVLDTEIEFAYVLRGTLVIVIGEETFSLEAGDAMTFRGRDPHTWRNASAAEECEVLWMLAPAP</sequence>
<protein>
    <submittedName>
        <fullName evidence="3">Cupin domain-containing protein</fullName>
    </submittedName>
</protein>
<accession>A0A4R8WAZ7</accession>